<dbReference type="OMA" id="YVQNMPP"/>
<feature type="chain" id="PRO_5027819261" evidence="5">
    <location>
        <begin position="22"/>
        <end position="599"/>
    </location>
</feature>
<name>A0A6P4HVX1_DROKI</name>
<dbReference type="SUPFAM" id="SSF53756">
    <property type="entry name" value="UDP-Glycosyltransferase/glycogen phosphorylase"/>
    <property type="match status" value="1"/>
</dbReference>
<keyword evidence="3" id="KW-0808">Transferase</keyword>
<keyword evidence="4" id="KW-0812">Transmembrane</keyword>
<dbReference type="Pfam" id="PF00201">
    <property type="entry name" value="UDPGT"/>
    <property type="match status" value="1"/>
</dbReference>
<dbReference type="Gene3D" id="3.40.50.2000">
    <property type="entry name" value="Glycogen Phosphorylase B"/>
    <property type="match status" value="1"/>
</dbReference>
<dbReference type="PANTHER" id="PTHR48043">
    <property type="entry name" value="EG:EG0003.4 PROTEIN-RELATED"/>
    <property type="match status" value="1"/>
</dbReference>
<evidence type="ECO:0000256" key="2">
    <source>
        <dbReference type="ARBA" id="ARBA00022676"/>
    </source>
</evidence>
<sequence>MKTVALLPVLLLLGSFCFLEAAQILCLVSSAKHNNPSWSLPLFEALLAKGHHLSVLSSSELKLTPREGLVYSHLPNDYDVMQKHFLDKETGKYQPMMALKQLLVWYEVILGSCQSIMGSETFKRLLPELVTQVSQEFDLIITDITEGANCLMDLVPSWDPIPVLGLSAGKLTPDLISLLQAEDTISAARTPHHLSQVPKNMGFWNRLHNHIMYLGEPIINWVIIRPVLSKTVSTGKVFPKLQLVLLNTHPVVDYVQNLPPGVIEVSGLHIKQEISPLPDYIEKFTEKFIYGIVYINLPYIESIGQGIESMVQMIHDNPNCGFIWNVKEMKVLPAEMPNLLTLHNDQSLQQDILAMSAVKGFLNHGDSFSVQEAVFYGVPMVVLPVNLEQFNTAQRVKERRLGVMLSAKDFHLQSFHDALQLILDVQQFTTVLYQAQQNFLARQQSPIEIAIWHAEKLIAEPRFYRHLAQVEAIDQNFFVAHSLDVLAVPFLLFLFFVLNLLSVISKLVEAPKKKELKKRKKIKKVVEKTMPENKTILEQNVSLMEDLKEELIEGEMELLSENQSDIPKGVDGLAEENNLTDEDLLLIQEEKTLLDKKED</sequence>
<evidence type="ECO:0000256" key="3">
    <source>
        <dbReference type="ARBA" id="ARBA00022679"/>
    </source>
</evidence>
<evidence type="ECO:0000256" key="4">
    <source>
        <dbReference type="SAM" id="Phobius"/>
    </source>
</evidence>
<keyword evidence="6" id="KW-1185">Reference proteome</keyword>
<feature type="signal peptide" evidence="5">
    <location>
        <begin position="1"/>
        <end position="21"/>
    </location>
</feature>
<accession>A0A6P4HVX1</accession>
<protein>
    <submittedName>
        <fullName evidence="7">UDP-glucosyltransferase 2</fullName>
    </submittedName>
</protein>
<dbReference type="Proteomes" id="UP001652661">
    <property type="component" value="Chromosome 3L"/>
</dbReference>
<evidence type="ECO:0000313" key="6">
    <source>
        <dbReference type="Proteomes" id="UP001652661"/>
    </source>
</evidence>
<dbReference type="AlphaFoldDB" id="A0A6P4HVX1"/>
<reference evidence="7" key="1">
    <citation type="submission" date="2025-08" db="UniProtKB">
        <authorList>
            <consortium name="RefSeq"/>
        </authorList>
    </citation>
    <scope>IDENTIFICATION</scope>
    <source>
        <strain evidence="7">14028-0561.14</strain>
        <tissue evidence="7">Whole fly</tissue>
    </source>
</reference>
<dbReference type="PANTHER" id="PTHR48043:SF114">
    <property type="entry name" value="IP04436P-RELATED"/>
    <property type="match status" value="1"/>
</dbReference>
<evidence type="ECO:0000256" key="1">
    <source>
        <dbReference type="ARBA" id="ARBA00009995"/>
    </source>
</evidence>
<keyword evidence="4" id="KW-1133">Transmembrane helix</keyword>
<proteinExistence type="inferred from homology"/>
<dbReference type="InterPro" id="IPR050271">
    <property type="entry name" value="UDP-glycosyltransferase"/>
</dbReference>
<dbReference type="GO" id="GO:0008194">
    <property type="term" value="F:UDP-glycosyltransferase activity"/>
    <property type="evidence" value="ECO:0007669"/>
    <property type="project" value="InterPro"/>
</dbReference>
<keyword evidence="5" id="KW-0732">Signal</keyword>
<gene>
    <name evidence="7" type="primary">Ugt305A1</name>
</gene>
<keyword evidence="4" id="KW-0472">Membrane</keyword>
<comment type="similarity">
    <text evidence="1">Belongs to the UDP-glycosyltransferase family.</text>
</comment>
<evidence type="ECO:0000256" key="5">
    <source>
        <dbReference type="SAM" id="SignalP"/>
    </source>
</evidence>
<dbReference type="InterPro" id="IPR002213">
    <property type="entry name" value="UDP_glucos_trans"/>
</dbReference>
<feature type="transmembrane region" description="Helical" evidence="4">
    <location>
        <begin position="486"/>
        <end position="508"/>
    </location>
</feature>
<organism evidence="6 7">
    <name type="scientific">Drosophila kikkawai</name>
    <name type="common">Fruit fly</name>
    <dbReference type="NCBI Taxonomy" id="30033"/>
    <lineage>
        <taxon>Eukaryota</taxon>
        <taxon>Metazoa</taxon>
        <taxon>Ecdysozoa</taxon>
        <taxon>Arthropoda</taxon>
        <taxon>Hexapoda</taxon>
        <taxon>Insecta</taxon>
        <taxon>Pterygota</taxon>
        <taxon>Neoptera</taxon>
        <taxon>Endopterygota</taxon>
        <taxon>Diptera</taxon>
        <taxon>Brachycera</taxon>
        <taxon>Muscomorpha</taxon>
        <taxon>Ephydroidea</taxon>
        <taxon>Drosophilidae</taxon>
        <taxon>Drosophila</taxon>
        <taxon>Sophophora</taxon>
    </lineage>
</organism>
<dbReference type="RefSeq" id="XP_017020347.1">
    <property type="nucleotide sequence ID" value="XM_017164858.3"/>
</dbReference>
<keyword evidence="2" id="KW-0328">Glycosyltransferase</keyword>
<dbReference type="OrthoDB" id="5835829at2759"/>
<evidence type="ECO:0000313" key="7">
    <source>
        <dbReference type="RefSeq" id="XP_017020347.1"/>
    </source>
</evidence>